<dbReference type="GO" id="GO:0005524">
    <property type="term" value="F:ATP binding"/>
    <property type="evidence" value="ECO:0007669"/>
    <property type="project" value="UniProtKB-UniRule"/>
</dbReference>
<dbReference type="FunFam" id="1.10.287.160:FF:000001">
    <property type="entry name" value="Putative serine/threonine-protein kinase N2"/>
    <property type="match status" value="1"/>
</dbReference>
<dbReference type="Gene3D" id="3.30.200.20">
    <property type="entry name" value="Phosphorylase Kinase, domain 1"/>
    <property type="match status" value="1"/>
</dbReference>
<dbReference type="FunFam" id="3.30.200.20:FF:000058">
    <property type="entry name" value="Putative serine/threonine-protein kinase N2"/>
    <property type="match status" value="1"/>
</dbReference>
<dbReference type="CDD" id="cd05589">
    <property type="entry name" value="STKc_PKN"/>
    <property type="match status" value="1"/>
</dbReference>
<proteinExistence type="inferred from homology"/>
<evidence type="ECO:0000256" key="13">
    <source>
        <dbReference type="ARBA" id="ARBA00022741"/>
    </source>
</evidence>
<feature type="compositionally biased region" description="Basic and acidic residues" evidence="28">
    <location>
        <begin position="586"/>
        <end position="608"/>
    </location>
</feature>
<name>A0A6P5ABZ3_BRABE</name>
<dbReference type="GO" id="GO:0005634">
    <property type="term" value="C:nucleus"/>
    <property type="evidence" value="ECO:0007669"/>
    <property type="project" value="UniProtKB-SubCell"/>
</dbReference>
<keyword evidence="8" id="KW-0963">Cytoplasm</keyword>
<dbReference type="PANTHER" id="PTHR24351">
    <property type="entry name" value="RIBOSOMAL PROTEIN S6 KINASE"/>
    <property type="match status" value="1"/>
</dbReference>
<dbReference type="Pfam" id="PF00069">
    <property type="entry name" value="Pkinase"/>
    <property type="match status" value="1"/>
</dbReference>
<evidence type="ECO:0000256" key="8">
    <source>
        <dbReference type="ARBA" id="ARBA00022490"/>
    </source>
</evidence>
<dbReference type="GO" id="GO:0030496">
    <property type="term" value="C:midbody"/>
    <property type="evidence" value="ECO:0007669"/>
    <property type="project" value="UniProtKB-SubCell"/>
</dbReference>
<evidence type="ECO:0000256" key="23">
    <source>
        <dbReference type="PIRSR" id="PIRSR000615-1"/>
    </source>
</evidence>
<feature type="domain" description="C2" evidence="29">
    <location>
        <begin position="342"/>
        <end position="506"/>
    </location>
</feature>
<comment type="catalytic activity">
    <reaction evidence="22">
        <text>L-seryl-[protein] + ATP = O-phospho-L-seryl-[protein] + ADP + H(+)</text>
        <dbReference type="Rhea" id="RHEA:17989"/>
        <dbReference type="Rhea" id="RHEA-COMP:9863"/>
        <dbReference type="Rhea" id="RHEA-COMP:11604"/>
        <dbReference type="ChEBI" id="CHEBI:15378"/>
        <dbReference type="ChEBI" id="CHEBI:29999"/>
        <dbReference type="ChEBI" id="CHEBI:30616"/>
        <dbReference type="ChEBI" id="CHEBI:83421"/>
        <dbReference type="ChEBI" id="CHEBI:456216"/>
        <dbReference type="EC" id="2.7.11.13"/>
    </reaction>
</comment>
<dbReference type="CDD" id="cd11623">
    <property type="entry name" value="HR1_PKN_2"/>
    <property type="match status" value="1"/>
</dbReference>
<keyword evidence="15 26" id="KW-0067">ATP-binding</keyword>
<organism evidence="33 34">
    <name type="scientific">Branchiostoma belcheri</name>
    <name type="common">Amphioxus</name>
    <dbReference type="NCBI Taxonomy" id="7741"/>
    <lineage>
        <taxon>Eukaryota</taxon>
        <taxon>Metazoa</taxon>
        <taxon>Chordata</taxon>
        <taxon>Cephalochordata</taxon>
        <taxon>Leptocardii</taxon>
        <taxon>Amphioxiformes</taxon>
        <taxon>Branchiostomatidae</taxon>
        <taxon>Branchiostoma</taxon>
    </lineage>
</organism>
<evidence type="ECO:0000256" key="21">
    <source>
        <dbReference type="ARBA" id="ARBA00047272"/>
    </source>
</evidence>
<keyword evidence="10" id="KW-0597">Phosphoprotein</keyword>
<keyword evidence="33" id="KW-1185">Reference proteome</keyword>
<feature type="active site" description="Proton acceptor" evidence="23">
    <location>
        <position position="808"/>
    </location>
</feature>
<feature type="binding site" evidence="24">
    <location>
        <position position="826"/>
    </location>
    <ligand>
        <name>Mg(2+)</name>
        <dbReference type="ChEBI" id="CHEBI:18420"/>
    </ligand>
</feature>
<evidence type="ECO:0000256" key="19">
    <source>
        <dbReference type="ARBA" id="ARBA00023163"/>
    </source>
</evidence>
<dbReference type="GeneID" id="109482554"/>
<comment type="similarity">
    <text evidence="6">Belongs to the protein kinase superfamily. AGC Ser/Thr protein kinase family. PKC subfamily.</text>
</comment>
<feature type="domain" description="REM-1" evidence="32">
    <location>
        <begin position="119"/>
        <end position="202"/>
    </location>
</feature>
<comment type="catalytic activity">
    <reaction evidence="21">
        <text>L-threonyl-[protein] + ATP = O-phospho-L-threonyl-[protein] + ADP + H(+)</text>
        <dbReference type="Rhea" id="RHEA:46608"/>
        <dbReference type="Rhea" id="RHEA-COMP:11060"/>
        <dbReference type="Rhea" id="RHEA-COMP:11605"/>
        <dbReference type="ChEBI" id="CHEBI:15378"/>
        <dbReference type="ChEBI" id="CHEBI:30013"/>
        <dbReference type="ChEBI" id="CHEBI:30616"/>
        <dbReference type="ChEBI" id="CHEBI:61977"/>
        <dbReference type="ChEBI" id="CHEBI:456216"/>
        <dbReference type="EC" id="2.7.11.13"/>
    </reaction>
</comment>
<sequence length="1010" mass="113895">MAAEPTHFQSDPASHFVNHLGQRYGMQDVSDSDIQQKLEYLREHIKNDIKKEYKIKEGAEKVRKVTTDKKSLANVDSIVKKSNKKIQELHEQLQELNAHIVVSQSASESADLTDSEPFSPDEKGSKRDSGTNFNSRVSALQKQLTIEMKVKQGAENMLNMYSTGSSKDRKLLAEAQQMLKDSRTKIEIIRMQILKAETQSSQENNVPEASSGDTATPCITDTYTTQRLLRGLANLSLSGSPLESGSADELRIATLRHHMKIESAIVEGAKNVVRLLGAGKETDKRAVSEAQTKLQESSQKLDILKFSLEKHLKNMPEASDKRKEIESELSLTSPVSYRTSGSYTQQTYSAYPKPAALTGRLDVRLMGCQDLLETVPGRSRSSSPTFPISSPGETKSGGFMSAKRSFHGRNSSKTYSVKQDDLSNEVMAVMKLDNKMVSQTAWKPCSNQAWDQRFNIDLDRSRELEIAIYWKDWRSLCGMKYLRLEDFLDNQRHGLCVDIEPTGKLFIEVTFYNPVIERKPKLQRQKIFPKHKGKNFLRPGQMNINVATWGRLMKRALPQACGTSPSTFSPISEVGSGGATPVKPSTPHERTAAHRLQFEQEPPEKPPRGESLQDNSDTKKNSVAEHEVQDALSAFDFLVGDQSPDTSLESPGIRPGALTSPPPVPPHQQEYTGTSSTMTMDNFRPVAVLGRGHFGKVLLAEYKNTGELFAIKALKKADILARDEVESLMCEKRIFEAANSMRHPFLVNLFACYQTKGHVCFVMEYASGGDLMMHIHSDVFSEPRTVFYAACVVLGLQFLHEHNIVYRDLKLDNLLLDSEGFLKIADFGLCKEGMAYGDRTSTFCGTPEFLAPEVLTETSYTRAVDWWGLGVLIFEMLVGESPFPGDDEEEVFDSIVNDDVRYPRFLSTEAIAIMRRLLRRNPERRLGSTERDAEDVKKQPFFRNVNWDDLLMRRVKPPFVPTIKHSEDVSNFDEEFTTEEPILTPPREPRHISGEEQEMFKEFEYMADWC</sequence>
<evidence type="ECO:0000256" key="17">
    <source>
        <dbReference type="ARBA" id="ARBA00023054"/>
    </source>
</evidence>
<keyword evidence="20" id="KW-0539">Nucleus</keyword>
<dbReference type="PROSITE" id="PS00108">
    <property type="entry name" value="PROTEIN_KINASE_ST"/>
    <property type="match status" value="1"/>
</dbReference>
<feature type="region of interest" description="Disordered" evidence="28">
    <location>
        <begin position="199"/>
        <end position="218"/>
    </location>
</feature>
<reference evidence="34" key="1">
    <citation type="submission" date="2025-08" db="UniProtKB">
        <authorList>
            <consortium name="RefSeq"/>
        </authorList>
    </citation>
    <scope>IDENTIFICATION</scope>
    <source>
        <tissue evidence="34">Gonad</tissue>
    </source>
</reference>
<dbReference type="Proteomes" id="UP000515135">
    <property type="component" value="Unplaced"/>
</dbReference>
<evidence type="ECO:0000256" key="27">
    <source>
        <dbReference type="SAM" id="Coils"/>
    </source>
</evidence>
<evidence type="ECO:0000256" key="15">
    <source>
        <dbReference type="ARBA" id="ARBA00022840"/>
    </source>
</evidence>
<dbReference type="InterPro" id="IPR008271">
    <property type="entry name" value="Ser/Thr_kinase_AS"/>
</dbReference>
<feature type="coiled-coil region" evidence="27">
    <location>
        <begin position="79"/>
        <end position="106"/>
    </location>
</feature>
<feature type="domain" description="REM-1" evidence="32">
    <location>
        <begin position="236"/>
        <end position="317"/>
    </location>
</feature>
<dbReference type="InterPro" id="IPR017441">
    <property type="entry name" value="Protein_kinase_ATP_BS"/>
</dbReference>
<dbReference type="Gene3D" id="1.10.287.160">
    <property type="entry name" value="HR1 repeat"/>
    <property type="match status" value="3"/>
</dbReference>
<keyword evidence="9" id="KW-0723">Serine/threonine-protein kinase</keyword>
<feature type="region of interest" description="Disordered" evidence="28">
    <location>
        <begin position="640"/>
        <end position="677"/>
    </location>
</feature>
<evidence type="ECO:0000256" key="14">
    <source>
        <dbReference type="ARBA" id="ARBA00022777"/>
    </source>
</evidence>
<protein>
    <recommendedName>
        <fullName evidence="7">protein kinase C</fullName>
        <ecNumber evidence="7">2.7.11.13</ecNumber>
    </recommendedName>
</protein>
<dbReference type="InterPro" id="IPR017892">
    <property type="entry name" value="Pkinase_C"/>
</dbReference>
<keyword evidence="24" id="KW-0460">Magnesium</keyword>
<gene>
    <name evidence="34" type="primary">LOC109482554</name>
</gene>
<accession>A0A6P5ABZ3</accession>
<feature type="region of interest" description="Disordered" evidence="28">
    <location>
        <begin position="561"/>
        <end position="624"/>
    </location>
</feature>
<dbReference type="Pfam" id="PF02185">
    <property type="entry name" value="HR1"/>
    <property type="match status" value="3"/>
</dbReference>
<dbReference type="GO" id="GO:0031267">
    <property type="term" value="F:small GTPase binding"/>
    <property type="evidence" value="ECO:0007669"/>
    <property type="project" value="InterPro"/>
</dbReference>
<dbReference type="CDD" id="cd11622">
    <property type="entry name" value="HR1_PKN_1"/>
    <property type="match status" value="1"/>
</dbReference>
<dbReference type="FunFam" id="1.10.287.160:FF:000002">
    <property type="entry name" value="Putative serine/threonine-protein kinase N2"/>
    <property type="match status" value="1"/>
</dbReference>
<evidence type="ECO:0000256" key="18">
    <source>
        <dbReference type="ARBA" id="ARBA00023136"/>
    </source>
</evidence>
<evidence type="ECO:0000256" key="2">
    <source>
        <dbReference type="ARBA" id="ARBA00004214"/>
    </source>
</evidence>
<keyword evidence="11" id="KW-0808">Transferase</keyword>
<feature type="region of interest" description="Disordered" evidence="28">
    <location>
        <begin position="107"/>
        <end position="134"/>
    </location>
</feature>
<evidence type="ECO:0000256" key="26">
    <source>
        <dbReference type="PROSITE-ProRule" id="PRU10141"/>
    </source>
</evidence>
<dbReference type="EC" id="2.7.11.13" evidence="7"/>
<evidence type="ECO:0000256" key="25">
    <source>
        <dbReference type="PROSITE-ProRule" id="PRU01207"/>
    </source>
</evidence>
<evidence type="ECO:0000259" key="29">
    <source>
        <dbReference type="PROSITE" id="PS50004"/>
    </source>
</evidence>
<dbReference type="SUPFAM" id="SSF46585">
    <property type="entry name" value="HR1 repeat"/>
    <property type="match status" value="3"/>
</dbReference>
<dbReference type="GO" id="GO:0005737">
    <property type="term" value="C:cytoplasm"/>
    <property type="evidence" value="ECO:0007669"/>
    <property type="project" value="UniProtKB-SubCell"/>
</dbReference>
<evidence type="ECO:0000256" key="16">
    <source>
        <dbReference type="ARBA" id="ARBA00023015"/>
    </source>
</evidence>
<dbReference type="RefSeq" id="XP_019640867.1">
    <property type="nucleotide sequence ID" value="XM_019785308.1"/>
</dbReference>
<dbReference type="InterPro" id="IPR011072">
    <property type="entry name" value="HR1_rho-bd"/>
</dbReference>
<dbReference type="Gene3D" id="1.10.510.10">
    <property type="entry name" value="Transferase(Phosphotransferase) domain 1"/>
    <property type="match status" value="1"/>
</dbReference>
<evidence type="ECO:0000313" key="33">
    <source>
        <dbReference type="Proteomes" id="UP000515135"/>
    </source>
</evidence>
<evidence type="ECO:0000259" key="32">
    <source>
        <dbReference type="PROSITE" id="PS51860"/>
    </source>
</evidence>
<dbReference type="SMART" id="SM00133">
    <property type="entry name" value="S_TK_X"/>
    <property type="match status" value="1"/>
</dbReference>
<feature type="compositionally biased region" description="Polar residues" evidence="28">
    <location>
        <begin position="561"/>
        <end position="570"/>
    </location>
</feature>
<keyword evidence="16" id="KW-0805">Transcription regulation</keyword>
<dbReference type="GO" id="GO:0004697">
    <property type="term" value="F:diacylglycerol-dependent serine/threonine kinase activity"/>
    <property type="evidence" value="ECO:0007669"/>
    <property type="project" value="UniProtKB-EC"/>
</dbReference>
<feature type="domain" description="Protein kinase" evidence="30">
    <location>
        <begin position="683"/>
        <end position="942"/>
    </location>
</feature>
<dbReference type="Pfam" id="PF00433">
    <property type="entry name" value="Pkinase_C"/>
    <property type="match status" value="1"/>
</dbReference>
<dbReference type="OrthoDB" id="63267at2759"/>
<dbReference type="InterPro" id="IPR036274">
    <property type="entry name" value="HR1_rpt_sf"/>
</dbReference>
<dbReference type="PROSITE" id="PS50004">
    <property type="entry name" value="C2"/>
    <property type="match status" value="1"/>
</dbReference>
<dbReference type="PROSITE" id="PS50011">
    <property type="entry name" value="PROTEIN_KINASE_DOM"/>
    <property type="match status" value="1"/>
</dbReference>
<evidence type="ECO:0000256" key="10">
    <source>
        <dbReference type="ARBA" id="ARBA00022553"/>
    </source>
</evidence>
<dbReference type="InterPro" id="IPR035892">
    <property type="entry name" value="C2_domain_sf"/>
</dbReference>
<evidence type="ECO:0000256" key="20">
    <source>
        <dbReference type="ARBA" id="ARBA00023242"/>
    </source>
</evidence>
<dbReference type="FunFam" id="1.10.510.10:FF:000038">
    <property type="entry name" value="serine/threonine-protein kinase N2 isoform X1"/>
    <property type="match status" value="1"/>
</dbReference>
<dbReference type="GO" id="GO:0046872">
    <property type="term" value="F:metal ion binding"/>
    <property type="evidence" value="ECO:0007669"/>
    <property type="project" value="UniProtKB-KW"/>
</dbReference>
<feature type="region of interest" description="Disordered" evidence="28">
    <location>
        <begin position="374"/>
        <end position="414"/>
    </location>
</feature>
<evidence type="ECO:0000259" key="30">
    <source>
        <dbReference type="PROSITE" id="PS50011"/>
    </source>
</evidence>
<dbReference type="PROSITE" id="PS51285">
    <property type="entry name" value="AGC_KINASE_CTER"/>
    <property type="match status" value="1"/>
</dbReference>
<dbReference type="SMART" id="SM00239">
    <property type="entry name" value="C2"/>
    <property type="match status" value="1"/>
</dbReference>
<keyword evidence="12" id="KW-0677">Repeat</keyword>
<dbReference type="SMART" id="SM00742">
    <property type="entry name" value="Hr1"/>
    <property type="match status" value="3"/>
</dbReference>
<feature type="compositionally biased region" description="Low complexity" evidence="28">
    <location>
        <begin position="379"/>
        <end position="391"/>
    </location>
</feature>
<evidence type="ECO:0000256" key="24">
    <source>
        <dbReference type="PIRSR" id="PIRSR000615-3"/>
    </source>
</evidence>
<feature type="binding site" evidence="24">
    <location>
        <position position="813"/>
    </location>
    <ligand>
        <name>Mg(2+)</name>
        <dbReference type="ChEBI" id="CHEBI:18420"/>
    </ligand>
</feature>
<evidence type="ECO:0000256" key="22">
    <source>
        <dbReference type="ARBA" id="ARBA00047470"/>
    </source>
</evidence>
<dbReference type="FunFam" id="1.10.287.160:FF:000003">
    <property type="entry name" value="Putative serine/threonine-protein kinase N2"/>
    <property type="match status" value="1"/>
</dbReference>
<keyword evidence="13 26" id="KW-0547">Nucleotide-binding</keyword>
<keyword evidence="18" id="KW-0472">Membrane</keyword>
<keyword evidence="14" id="KW-0418">Kinase</keyword>
<feature type="binding site" evidence="26">
    <location>
        <position position="712"/>
    </location>
    <ligand>
        <name>ATP</name>
        <dbReference type="ChEBI" id="CHEBI:30616"/>
    </ligand>
</feature>
<evidence type="ECO:0000256" key="11">
    <source>
        <dbReference type="ARBA" id="ARBA00022679"/>
    </source>
</evidence>
<evidence type="ECO:0000256" key="12">
    <source>
        <dbReference type="ARBA" id="ARBA00022737"/>
    </source>
</evidence>
<keyword evidence="17 25" id="KW-0175">Coiled coil</keyword>
<keyword evidence="19" id="KW-0804">Transcription</keyword>
<dbReference type="SUPFAM" id="SSF56112">
    <property type="entry name" value="Protein kinase-like (PK-like)"/>
    <property type="match status" value="1"/>
</dbReference>
<evidence type="ECO:0000256" key="6">
    <source>
        <dbReference type="ARBA" id="ARBA00005490"/>
    </source>
</evidence>
<dbReference type="InterPro" id="IPR037313">
    <property type="entry name" value="PKN_HR1_1"/>
</dbReference>
<evidence type="ECO:0000256" key="3">
    <source>
        <dbReference type="ARBA" id="ARBA00004370"/>
    </source>
</evidence>
<feature type="compositionally biased region" description="Basic and acidic residues" evidence="28">
    <location>
        <begin position="120"/>
        <end position="129"/>
    </location>
</feature>
<dbReference type="InterPro" id="IPR011009">
    <property type="entry name" value="Kinase-like_dom_sf"/>
</dbReference>
<evidence type="ECO:0000259" key="31">
    <source>
        <dbReference type="PROSITE" id="PS51285"/>
    </source>
</evidence>
<evidence type="ECO:0000256" key="9">
    <source>
        <dbReference type="ARBA" id="ARBA00022527"/>
    </source>
</evidence>
<dbReference type="AlphaFoldDB" id="A0A6P5ABZ3"/>
<evidence type="ECO:0000256" key="4">
    <source>
        <dbReference type="ARBA" id="ARBA00004496"/>
    </source>
</evidence>
<dbReference type="InterPro" id="IPR000719">
    <property type="entry name" value="Prot_kinase_dom"/>
</dbReference>
<dbReference type="GO" id="GO:0032154">
    <property type="term" value="C:cleavage furrow"/>
    <property type="evidence" value="ECO:0007669"/>
    <property type="project" value="UniProtKB-SubCell"/>
</dbReference>
<dbReference type="SUPFAM" id="SSF49562">
    <property type="entry name" value="C2 domain (Calcium/lipid-binding domain, CaLB)"/>
    <property type="match status" value="1"/>
</dbReference>
<comment type="subcellular location">
    <subcellularLocation>
        <location evidence="5">Cleavage furrow</location>
    </subcellularLocation>
    <subcellularLocation>
        <location evidence="4">Cytoplasm</location>
    </subcellularLocation>
    <subcellularLocation>
        <location evidence="3">Membrane</location>
    </subcellularLocation>
    <subcellularLocation>
        <location evidence="2">Midbody</location>
    </subcellularLocation>
    <subcellularLocation>
        <location evidence="1">Nucleus</location>
    </subcellularLocation>
</comment>
<dbReference type="GO" id="GO:0007165">
    <property type="term" value="P:signal transduction"/>
    <property type="evidence" value="ECO:0007669"/>
    <property type="project" value="InterPro"/>
</dbReference>
<dbReference type="InterPro" id="IPR000008">
    <property type="entry name" value="C2_dom"/>
</dbReference>
<dbReference type="SMART" id="SM00220">
    <property type="entry name" value="S_TKc"/>
    <property type="match status" value="1"/>
</dbReference>
<keyword evidence="24" id="KW-0479">Metal-binding</keyword>
<evidence type="ECO:0000256" key="1">
    <source>
        <dbReference type="ARBA" id="ARBA00004123"/>
    </source>
</evidence>
<evidence type="ECO:0000313" key="34">
    <source>
        <dbReference type="RefSeq" id="XP_019640867.1"/>
    </source>
</evidence>
<dbReference type="PROSITE" id="PS00107">
    <property type="entry name" value="PROTEIN_KINASE_ATP"/>
    <property type="match status" value="1"/>
</dbReference>
<feature type="domain" description="REM-1" evidence="32">
    <location>
        <begin position="28"/>
        <end position="102"/>
    </location>
</feature>
<dbReference type="PROSITE" id="PS51860">
    <property type="entry name" value="REM_1"/>
    <property type="match status" value="3"/>
</dbReference>
<evidence type="ECO:0000256" key="28">
    <source>
        <dbReference type="SAM" id="MobiDB-lite"/>
    </source>
</evidence>
<dbReference type="InterPro" id="IPR000961">
    <property type="entry name" value="AGC-kinase_C"/>
</dbReference>
<dbReference type="Gene3D" id="2.60.40.150">
    <property type="entry name" value="C2 domain"/>
    <property type="match status" value="1"/>
</dbReference>
<feature type="domain" description="AGC-kinase C-terminal" evidence="31">
    <location>
        <begin position="943"/>
        <end position="1010"/>
    </location>
</feature>
<evidence type="ECO:0000256" key="7">
    <source>
        <dbReference type="ARBA" id="ARBA00012429"/>
    </source>
</evidence>
<evidence type="ECO:0000256" key="5">
    <source>
        <dbReference type="ARBA" id="ARBA00004626"/>
    </source>
</evidence>